<gene>
    <name evidence="5" type="ORF">ACFFF8_17535</name>
</gene>
<reference evidence="5 6" key="1">
    <citation type="submission" date="2024-09" db="EMBL/GenBank/DDBJ databases">
        <authorList>
            <person name="Sun Q."/>
            <person name="Mori K."/>
        </authorList>
    </citation>
    <scope>NUCLEOTIDE SEQUENCE [LARGE SCALE GENOMIC DNA]</scope>
    <source>
        <strain evidence="5 6">CICC 11035S</strain>
    </source>
</reference>
<accession>A0ABV6SAW6</accession>
<feature type="domain" description="Baseplate J-like central" evidence="3">
    <location>
        <begin position="192"/>
        <end position="265"/>
    </location>
</feature>
<dbReference type="Pfam" id="PF04865">
    <property type="entry name" value="Baseplate_J"/>
    <property type="match status" value="1"/>
</dbReference>
<evidence type="ECO:0000259" key="4">
    <source>
        <dbReference type="Pfam" id="PF26079"/>
    </source>
</evidence>
<feature type="domain" description="Baseplate protein J-like barrel" evidence="2">
    <location>
        <begin position="90"/>
        <end position="165"/>
    </location>
</feature>
<evidence type="ECO:0000259" key="2">
    <source>
        <dbReference type="Pfam" id="PF04865"/>
    </source>
</evidence>
<comment type="caution">
    <text evidence="5">The sequence shown here is derived from an EMBL/GenBank/DDBJ whole genome shotgun (WGS) entry which is preliminary data.</text>
</comment>
<dbReference type="Proteomes" id="UP001589858">
    <property type="component" value="Unassembled WGS sequence"/>
</dbReference>
<comment type="similarity">
    <text evidence="1">Belongs to the Mu gp47/PBSX XkdT family.</text>
</comment>
<dbReference type="InterPro" id="IPR006949">
    <property type="entry name" value="Barrel_Baseplate_J-like"/>
</dbReference>
<evidence type="ECO:0000256" key="1">
    <source>
        <dbReference type="ARBA" id="ARBA00038087"/>
    </source>
</evidence>
<dbReference type="RefSeq" id="WP_267223821.1">
    <property type="nucleotide sequence ID" value="NZ_JAPCWC010000028.1"/>
</dbReference>
<dbReference type="EMBL" id="JBHLTM010000067">
    <property type="protein sequence ID" value="MFC0686390.1"/>
    <property type="molecule type" value="Genomic_DNA"/>
</dbReference>
<sequence>MTFTRPTLSEIIARVRSDVETRLPGADAKLRHSVLDVLARVEGGVASGLYGYLNWLSRQLMPDTAEAEYLARWASIWGIDRKAATVTAATATATGINGSTIPAGTEAQRIDGTIYTVTTAATIAAGTASLSIEAATSGPDTALSAGDTLTLSSAVVGVNATITVSDGGTAGADEEDDASLLARLLDRIRNPPQGGSLNDYVSWALAQPGVTRAWAYKSWMGAGTVGVTFVMDGREDIFPLAADVAAVQAALDELRPVTAELYVFAPTPAPVDIVLRVSPDTAAVQTAISAELADFFAREGEPAGTIYMSRLSEAVSLAEGEFQHAIDIPDENFTASAGAIPTLGSVTFA</sequence>
<feature type="domain" description="Baseplate J-like C-terminal" evidence="4">
    <location>
        <begin position="271"/>
        <end position="348"/>
    </location>
</feature>
<name>A0ABV6SAW6_9SPHN</name>
<evidence type="ECO:0000313" key="6">
    <source>
        <dbReference type="Proteomes" id="UP001589858"/>
    </source>
</evidence>
<dbReference type="PANTHER" id="PTHR37829">
    <property type="entry name" value="PHAGE-LIKE ELEMENT PBSX PROTEIN XKDT"/>
    <property type="match status" value="1"/>
</dbReference>
<keyword evidence="6" id="KW-1185">Reference proteome</keyword>
<organism evidence="5 6">
    <name type="scientific">Novosphingobium clariflavum</name>
    <dbReference type="NCBI Taxonomy" id="2029884"/>
    <lineage>
        <taxon>Bacteria</taxon>
        <taxon>Pseudomonadati</taxon>
        <taxon>Pseudomonadota</taxon>
        <taxon>Alphaproteobacteria</taxon>
        <taxon>Sphingomonadales</taxon>
        <taxon>Sphingomonadaceae</taxon>
        <taxon>Novosphingobium</taxon>
    </lineage>
</organism>
<dbReference type="InterPro" id="IPR052399">
    <property type="entry name" value="Phage_Baseplate_Assmbl_Protein"/>
</dbReference>
<evidence type="ECO:0000313" key="5">
    <source>
        <dbReference type="EMBL" id="MFC0686390.1"/>
    </source>
</evidence>
<dbReference type="InterPro" id="IPR058530">
    <property type="entry name" value="Baseplate_J-like_C"/>
</dbReference>
<proteinExistence type="inferred from homology"/>
<dbReference type="Pfam" id="PF26078">
    <property type="entry name" value="Baseplate_J_M"/>
    <property type="match status" value="1"/>
</dbReference>
<dbReference type="InterPro" id="IPR058531">
    <property type="entry name" value="Baseplate_J_M"/>
</dbReference>
<dbReference type="PANTHER" id="PTHR37829:SF3">
    <property type="entry name" value="PROTEIN JAYE-RELATED"/>
    <property type="match status" value="1"/>
</dbReference>
<dbReference type="Pfam" id="PF26079">
    <property type="entry name" value="Baseplate_J_C"/>
    <property type="match status" value="1"/>
</dbReference>
<protein>
    <submittedName>
        <fullName evidence="5">Baseplate J/gp47 family protein</fullName>
    </submittedName>
</protein>
<evidence type="ECO:0000259" key="3">
    <source>
        <dbReference type="Pfam" id="PF26078"/>
    </source>
</evidence>